<sequence length="519" mass="60149">MELEDKERDMAIMGFLFTQKPKTGDKIQFSIRGVHVCRKTFLFLYTVSKTLYSAICKHFDENGPTPRVHGNSKRLPHNVIDLVSTERARNFIENYALANAISLPGRVPNYRDSDAILLLIPSFETKESVYKQYKELCIENNFDFLGLSSFGHLWKTQLPNILITKPMGDLCWVCQQGNERLLRSHLNDNEDNDEEDHDKAQDEQTTHIIEATQEARYYRAQVEEARRQAANFEDAFEKHEPCSFKGLAHYSWDYAQQTHYPYNPLQPGPIFFKTPRKCGIFGICNDGINLQYNYLIDEICTTGKGANATISYLHHFLETYGMGETDAYLHADNYSGQNKNNPFLWYLMWRILNGLHEKIEYSFMIAGHTKFSCDRCFGSFKKKLRSTRVSSIYEIADVCDKSKCNFSVLVGNHNKEMNVHTYDWTTYFEKVLNFKTIKDLLSYHHFRMSKDEPGIVHCYASLDDEPTTVSIFKKNSTTSITPVLPNIVEPKGFTKQRTDYLRKEIRQFCRPGTEDLVAP</sequence>
<dbReference type="Proteomes" id="UP000594262">
    <property type="component" value="Unplaced"/>
</dbReference>
<reference evidence="3" key="1">
    <citation type="submission" date="2021-01" db="UniProtKB">
        <authorList>
            <consortium name="EnsemblMetazoa"/>
        </authorList>
    </citation>
    <scope>IDENTIFICATION</scope>
</reference>
<name>A0A7M5WUX8_9CNID</name>
<dbReference type="PANTHER" id="PTHR34415:SF1">
    <property type="entry name" value="INTEGRASE CATALYTIC DOMAIN-CONTAINING PROTEIN"/>
    <property type="match status" value="1"/>
</dbReference>
<feature type="coiled-coil region" evidence="1">
    <location>
        <begin position="183"/>
        <end position="235"/>
    </location>
</feature>
<evidence type="ECO:0000313" key="4">
    <source>
        <dbReference type="Proteomes" id="UP000594262"/>
    </source>
</evidence>
<dbReference type="AlphaFoldDB" id="A0A7M5WUX8"/>
<evidence type="ECO:0000313" key="3">
    <source>
        <dbReference type="EnsemblMetazoa" id="CLYHEMP013484.1"/>
    </source>
</evidence>
<evidence type="ECO:0000259" key="2">
    <source>
        <dbReference type="Pfam" id="PF25273"/>
    </source>
</evidence>
<evidence type="ECO:0000256" key="1">
    <source>
        <dbReference type="SAM" id="Coils"/>
    </source>
</evidence>
<dbReference type="InterPro" id="IPR057191">
    <property type="entry name" value="DUF7869"/>
</dbReference>
<dbReference type="PANTHER" id="PTHR34415">
    <property type="entry name" value="INTEGRASE CATALYTIC DOMAIN-CONTAINING PROTEIN"/>
    <property type="match status" value="1"/>
</dbReference>
<protein>
    <recommendedName>
        <fullName evidence="2">DUF7869 domain-containing protein</fullName>
    </recommendedName>
</protein>
<organism evidence="3 4">
    <name type="scientific">Clytia hemisphaerica</name>
    <dbReference type="NCBI Taxonomy" id="252671"/>
    <lineage>
        <taxon>Eukaryota</taxon>
        <taxon>Metazoa</taxon>
        <taxon>Cnidaria</taxon>
        <taxon>Hydrozoa</taxon>
        <taxon>Hydroidolina</taxon>
        <taxon>Leptothecata</taxon>
        <taxon>Obeliida</taxon>
        <taxon>Clytiidae</taxon>
        <taxon>Clytia</taxon>
    </lineage>
</organism>
<keyword evidence="1" id="KW-0175">Coiled coil</keyword>
<dbReference type="OrthoDB" id="5975417at2759"/>
<proteinExistence type="predicted"/>
<feature type="domain" description="DUF7869" evidence="2">
    <location>
        <begin position="277"/>
        <end position="456"/>
    </location>
</feature>
<dbReference type="Pfam" id="PF25273">
    <property type="entry name" value="DUF7869"/>
    <property type="match status" value="1"/>
</dbReference>
<keyword evidence="4" id="KW-1185">Reference proteome</keyword>
<accession>A0A7M5WUX8</accession>
<dbReference type="EnsemblMetazoa" id="CLYHEMT013484.1">
    <property type="protein sequence ID" value="CLYHEMP013484.1"/>
    <property type="gene ID" value="CLYHEMG013484"/>
</dbReference>